<accession>A0A1H8AGA5</accession>
<dbReference type="STRING" id="43775.SAMN04489760_13424"/>
<dbReference type="OrthoDB" id="9788139at2"/>
<keyword evidence="1" id="KW-0472">Membrane</keyword>
<keyword evidence="1" id="KW-1133">Transmembrane helix</keyword>
<keyword evidence="3" id="KW-1185">Reference proteome</keyword>
<feature type="transmembrane region" description="Helical" evidence="1">
    <location>
        <begin position="306"/>
        <end position="326"/>
    </location>
</feature>
<protein>
    <submittedName>
        <fullName evidence="2">Uncharacterized protein</fullName>
    </submittedName>
</protein>
<feature type="transmembrane region" description="Helical" evidence="1">
    <location>
        <begin position="191"/>
        <end position="210"/>
    </location>
</feature>
<dbReference type="Proteomes" id="UP000198744">
    <property type="component" value="Unassembled WGS sequence"/>
</dbReference>
<reference evidence="2 3" key="1">
    <citation type="submission" date="2016-10" db="EMBL/GenBank/DDBJ databases">
        <authorList>
            <person name="de Groot N.N."/>
        </authorList>
    </citation>
    <scope>NUCLEOTIDE SEQUENCE [LARGE SCALE GENOMIC DNA]</scope>
    <source>
        <strain evidence="2 3">DSM 8423</strain>
    </source>
</reference>
<feature type="transmembrane region" description="Helical" evidence="1">
    <location>
        <begin position="216"/>
        <end position="245"/>
    </location>
</feature>
<gene>
    <name evidence="2" type="ORF">SAMN04489760_13424</name>
</gene>
<dbReference type="AlphaFoldDB" id="A0A1H8AGA5"/>
<feature type="transmembrane region" description="Helical" evidence="1">
    <location>
        <begin position="52"/>
        <end position="74"/>
    </location>
</feature>
<feature type="transmembrane region" description="Helical" evidence="1">
    <location>
        <begin position="266"/>
        <end position="286"/>
    </location>
</feature>
<evidence type="ECO:0000256" key="1">
    <source>
        <dbReference type="SAM" id="Phobius"/>
    </source>
</evidence>
<sequence length="332" mass="35947">MILSPPVIALSLGAAATSLLAIQASVLGVRIIRKWDLASGSEQQLQLEKRTYLISTLMACAFAFQIASLFLFIFTAEDLHQLFVGAMCAAGTLNVNKFGYPTILLKTGNALLGGVWLIVNYVDNRAYDYPLIRKKYLFLLMLTPLLLAEAVLQGAYFAGLEPDVITSCCGSLFGSGASGASAWLADLSPKVLGTALTAILAITFSSGILFHRGRTWAGAIFSIAALFTFLISLAALISFISPYIYELPTHSCPFCILQREYAYVGYFFYVFLLGGAVPGMAVGALLPFRRIESLCQVLPPLLRRLALFSLVAYAFFALISAYVISFSNLSMS</sequence>
<organism evidence="2 3">
    <name type="scientific">Syntrophus gentianae</name>
    <dbReference type="NCBI Taxonomy" id="43775"/>
    <lineage>
        <taxon>Bacteria</taxon>
        <taxon>Pseudomonadati</taxon>
        <taxon>Thermodesulfobacteriota</taxon>
        <taxon>Syntrophia</taxon>
        <taxon>Syntrophales</taxon>
        <taxon>Syntrophaceae</taxon>
        <taxon>Syntrophus</taxon>
    </lineage>
</organism>
<feature type="transmembrane region" description="Helical" evidence="1">
    <location>
        <begin position="136"/>
        <end position="158"/>
    </location>
</feature>
<dbReference type="EMBL" id="FOBS01000034">
    <property type="protein sequence ID" value="SEM68567.1"/>
    <property type="molecule type" value="Genomic_DNA"/>
</dbReference>
<evidence type="ECO:0000313" key="2">
    <source>
        <dbReference type="EMBL" id="SEM68567.1"/>
    </source>
</evidence>
<evidence type="ECO:0000313" key="3">
    <source>
        <dbReference type="Proteomes" id="UP000198744"/>
    </source>
</evidence>
<keyword evidence="1" id="KW-0812">Transmembrane</keyword>
<name>A0A1H8AGA5_9BACT</name>
<proteinExistence type="predicted"/>
<dbReference type="RefSeq" id="WP_093884608.1">
    <property type="nucleotide sequence ID" value="NZ_FOBS01000034.1"/>
</dbReference>